<dbReference type="InterPro" id="IPR050385">
    <property type="entry name" value="Archaeal_FAD_synthase"/>
</dbReference>
<dbReference type="InterPro" id="IPR036809">
    <property type="entry name" value="AF1782-like_sf"/>
</dbReference>
<feature type="domain" description="Cytidyltransferase-like" evidence="3">
    <location>
        <begin position="86"/>
        <end position="215"/>
    </location>
</feature>
<name>A0A6A9QFX4_SULME</name>
<accession>A0A6A9QFX4</accession>
<dbReference type="InterPro" id="IPR014729">
    <property type="entry name" value="Rossmann-like_a/b/a_fold"/>
</dbReference>
<proteinExistence type="predicted"/>
<dbReference type="PANTHER" id="PTHR43793:SF1">
    <property type="entry name" value="FAD SYNTHASE"/>
    <property type="match status" value="1"/>
</dbReference>
<keyword evidence="2" id="KW-0548">Nucleotidyltransferase</keyword>
<dbReference type="NCBIfam" id="TIGR00125">
    <property type="entry name" value="cyt_tran_rel"/>
    <property type="match status" value="1"/>
</dbReference>
<gene>
    <name evidence="5" type="ORF">GC250_00595</name>
</gene>
<organism evidence="5 6">
    <name type="scientific">Sulfuracidifex metallicus DSM 6482 = JCM 9184</name>
    <dbReference type="NCBI Taxonomy" id="523847"/>
    <lineage>
        <taxon>Archaea</taxon>
        <taxon>Thermoproteota</taxon>
        <taxon>Thermoprotei</taxon>
        <taxon>Sulfolobales</taxon>
        <taxon>Sulfolobaceae</taxon>
        <taxon>Sulfuracidifex</taxon>
    </lineage>
</organism>
<dbReference type="Pfam" id="PF04010">
    <property type="entry name" value="DUF357"/>
    <property type="match status" value="1"/>
</dbReference>
<keyword evidence="1" id="KW-0808">Transferase</keyword>
<evidence type="ECO:0000259" key="4">
    <source>
        <dbReference type="Pfam" id="PF04010"/>
    </source>
</evidence>
<feature type="domain" description="DUF357" evidence="4">
    <location>
        <begin position="12"/>
        <end position="73"/>
    </location>
</feature>
<dbReference type="Proteomes" id="UP000470772">
    <property type="component" value="Unassembled WGS sequence"/>
</dbReference>
<comment type="caution">
    <text evidence="5">The sequence shown here is derived from an EMBL/GenBank/DDBJ whole genome shotgun (WGS) entry which is preliminary data.</text>
</comment>
<dbReference type="EMBL" id="WGGD01000005">
    <property type="protein sequence ID" value="MUN27996.1"/>
    <property type="molecule type" value="Genomic_DNA"/>
</dbReference>
<dbReference type="SUPFAM" id="SSF52374">
    <property type="entry name" value="Nucleotidylyl transferase"/>
    <property type="match status" value="1"/>
</dbReference>
<dbReference type="RefSeq" id="WP_156016059.1">
    <property type="nucleotide sequence ID" value="NZ_WGGD01000005.1"/>
</dbReference>
<dbReference type="AlphaFoldDB" id="A0A6A9QFX4"/>
<evidence type="ECO:0000256" key="1">
    <source>
        <dbReference type="ARBA" id="ARBA00022679"/>
    </source>
</evidence>
<dbReference type="CDD" id="cd02170">
    <property type="entry name" value="cytidylyltransferase"/>
    <property type="match status" value="1"/>
</dbReference>
<dbReference type="GO" id="GO:0016779">
    <property type="term" value="F:nucleotidyltransferase activity"/>
    <property type="evidence" value="ECO:0007669"/>
    <property type="project" value="UniProtKB-KW"/>
</dbReference>
<dbReference type="InterPro" id="IPR004821">
    <property type="entry name" value="Cyt_trans-like"/>
</dbReference>
<evidence type="ECO:0000313" key="5">
    <source>
        <dbReference type="EMBL" id="MUN27996.1"/>
    </source>
</evidence>
<dbReference type="InterPro" id="IPR023140">
    <property type="entry name" value="DUF357"/>
</dbReference>
<evidence type="ECO:0000313" key="6">
    <source>
        <dbReference type="Proteomes" id="UP000470772"/>
    </source>
</evidence>
<dbReference type="Gene3D" id="3.40.50.620">
    <property type="entry name" value="HUPs"/>
    <property type="match status" value="1"/>
</dbReference>
<dbReference type="Pfam" id="PF01467">
    <property type="entry name" value="CTP_transf_like"/>
    <property type="match status" value="1"/>
</dbReference>
<dbReference type="PANTHER" id="PTHR43793">
    <property type="entry name" value="FAD SYNTHASE"/>
    <property type="match status" value="1"/>
</dbReference>
<dbReference type="SUPFAM" id="SSF158372">
    <property type="entry name" value="AF1782-like"/>
    <property type="match status" value="1"/>
</dbReference>
<dbReference type="Gene3D" id="1.20.1270.90">
    <property type="entry name" value="AF1782-like"/>
    <property type="match status" value="1"/>
</dbReference>
<evidence type="ECO:0000256" key="2">
    <source>
        <dbReference type="ARBA" id="ARBA00022695"/>
    </source>
</evidence>
<reference evidence="5 6" key="1">
    <citation type="submission" date="2019-10" db="EMBL/GenBank/DDBJ databases">
        <title>Sequencing and Assembly of Multiple Reported Metal-Biooxidizing Members of the Extremely Thermoacidophilic Archaeal Family Sulfolobaceae.</title>
        <authorList>
            <person name="Counts J.A."/>
            <person name="Kelly R.M."/>
        </authorList>
    </citation>
    <scope>NUCLEOTIDE SEQUENCE [LARGE SCALE GENOMIC DNA]</scope>
    <source>
        <strain evidence="5 6">DSM 6482</strain>
    </source>
</reference>
<sequence>MDDAEVKFRASKYIQGMEERLQKIGDLGNFNKLVELARQYTEDAEYYLEKGDLVTSLVDVVYAEGLLDSINFLTAKEESQVSKKVFVGGTFDLIHPGHIEFLKEASRYGRVFVSVARDENSEKAKGRRPINDENIRLEVVKGIRYVHDAFLGDSKDFLKSVEKIKPDIVFLGPDQKVNEEDLKRALKERGLDVEVIRMKERINKWNHSSSSQIIREIISRYCDNQGNQKETNKEGKS</sequence>
<protein>
    <submittedName>
        <fullName evidence="5">DUF357 domain-containing protein</fullName>
    </submittedName>
</protein>
<evidence type="ECO:0000259" key="3">
    <source>
        <dbReference type="Pfam" id="PF01467"/>
    </source>
</evidence>
<keyword evidence="6" id="KW-1185">Reference proteome</keyword>